<sequence length="209" mass="23601">MLGPLRNQIKSVRFILASSSPRRQEYIKNLGIDAELCPSTFDETTIIPTDYNSYDEYVKAIANGKAEEVETRLQNDLKDTKYCIIGADTIVTMNNKIYGKPKDENDAFRILSELNGQSHVVYTGCVLKFNDKVLKFSESTKVFFGKLTEEQIKAYIETKEPLDKAGAYGIQGIGGCLIERIDGDYFNVVGFPLYRISAELCKAFNYEIK</sequence>
<dbReference type="InterPro" id="IPR029001">
    <property type="entry name" value="ITPase-like_fam"/>
</dbReference>
<dbReference type="EMBL" id="JADBJN010000003">
    <property type="protein sequence ID" value="KAG5669855.1"/>
    <property type="molecule type" value="Genomic_DNA"/>
</dbReference>
<dbReference type="NCBIfam" id="TIGR00172">
    <property type="entry name" value="maf"/>
    <property type="match status" value="1"/>
</dbReference>
<dbReference type="AlphaFoldDB" id="A0A9J6BJU1"/>
<dbReference type="OrthoDB" id="10267058at2759"/>
<gene>
    <name evidence="3" type="ORF">PVAND_000146</name>
</gene>
<dbReference type="Proteomes" id="UP001107558">
    <property type="component" value="Chromosome 3"/>
</dbReference>
<evidence type="ECO:0000313" key="4">
    <source>
        <dbReference type="Proteomes" id="UP001107558"/>
    </source>
</evidence>
<comment type="cofactor">
    <cofactor evidence="1">
        <name>a divalent metal cation</name>
        <dbReference type="ChEBI" id="CHEBI:60240"/>
    </cofactor>
</comment>
<dbReference type="Gene3D" id="3.90.950.10">
    <property type="match status" value="1"/>
</dbReference>
<evidence type="ECO:0000256" key="1">
    <source>
        <dbReference type="ARBA" id="ARBA00001968"/>
    </source>
</evidence>
<accession>A0A9J6BJU1</accession>
<dbReference type="PANTHER" id="PTHR43213:SF5">
    <property type="entry name" value="BIFUNCTIONAL DTTP_UTP PYROPHOSPHATASE_METHYLTRANSFERASE PROTEIN-RELATED"/>
    <property type="match status" value="1"/>
</dbReference>
<proteinExistence type="inferred from homology"/>
<dbReference type="PIRSF" id="PIRSF006305">
    <property type="entry name" value="Maf"/>
    <property type="match status" value="1"/>
</dbReference>
<dbReference type="CDD" id="cd00555">
    <property type="entry name" value="Maf"/>
    <property type="match status" value="1"/>
</dbReference>
<keyword evidence="4" id="KW-1185">Reference proteome</keyword>
<dbReference type="SUPFAM" id="SSF52972">
    <property type="entry name" value="ITPase-like"/>
    <property type="match status" value="1"/>
</dbReference>
<protein>
    <submittedName>
        <fullName evidence="3">Uncharacterized protein</fullName>
    </submittedName>
</protein>
<dbReference type="PANTHER" id="PTHR43213">
    <property type="entry name" value="BIFUNCTIONAL DTTP/UTP PYROPHOSPHATASE/METHYLTRANSFERASE PROTEIN-RELATED"/>
    <property type="match status" value="1"/>
</dbReference>
<comment type="caution">
    <text evidence="3">The sequence shown here is derived from an EMBL/GenBank/DDBJ whole genome shotgun (WGS) entry which is preliminary data.</text>
</comment>
<dbReference type="Pfam" id="PF02545">
    <property type="entry name" value="Maf"/>
    <property type="match status" value="1"/>
</dbReference>
<reference evidence="3" key="1">
    <citation type="submission" date="2021-03" db="EMBL/GenBank/DDBJ databases">
        <title>Chromosome level genome of the anhydrobiotic midge Polypedilum vanderplanki.</title>
        <authorList>
            <person name="Yoshida Y."/>
            <person name="Kikawada T."/>
            <person name="Gusev O."/>
        </authorList>
    </citation>
    <scope>NUCLEOTIDE SEQUENCE</scope>
    <source>
        <strain evidence="3">NIAS01</strain>
        <tissue evidence="3">Whole body or cell culture</tissue>
    </source>
</reference>
<organism evidence="3 4">
    <name type="scientific">Polypedilum vanderplanki</name>
    <name type="common">Sleeping chironomid midge</name>
    <dbReference type="NCBI Taxonomy" id="319348"/>
    <lineage>
        <taxon>Eukaryota</taxon>
        <taxon>Metazoa</taxon>
        <taxon>Ecdysozoa</taxon>
        <taxon>Arthropoda</taxon>
        <taxon>Hexapoda</taxon>
        <taxon>Insecta</taxon>
        <taxon>Pterygota</taxon>
        <taxon>Neoptera</taxon>
        <taxon>Endopterygota</taxon>
        <taxon>Diptera</taxon>
        <taxon>Nematocera</taxon>
        <taxon>Chironomoidea</taxon>
        <taxon>Chironomidae</taxon>
        <taxon>Chironominae</taxon>
        <taxon>Polypedilum</taxon>
        <taxon>Polypedilum</taxon>
    </lineage>
</organism>
<dbReference type="GO" id="GO:0047429">
    <property type="term" value="F:nucleoside triphosphate diphosphatase activity"/>
    <property type="evidence" value="ECO:0007669"/>
    <property type="project" value="InterPro"/>
</dbReference>
<dbReference type="InterPro" id="IPR003697">
    <property type="entry name" value="Maf-like"/>
</dbReference>
<keyword evidence="2" id="KW-0378">Hydrolase</keyword>
<dbReference type="HAMAP" id="MF_00528">
    <property type="entry name" value="Maf"/>
    <property type="match status" value="1"/>
</dbReference>
<evidence type="ECO:0000313" key="3">
    <source>
        <dbReference type="EMBL" id="KAG5669855.1"/>
    </source>
</evidence>
<evidence type="ECO:0000256" key="2">
    <source>
        <dbReference type="ARBA" id="ARBA00022801"/>
    </source>
</evidence>
<name>A0A9J6BJU1_POLVA</name>